<dbReference type="InterPro" id="IPR018060">
    <property type="entry name" value="HTH_AraC"/>
</dbReference>
<name>A0A9X4KK58_9BACL</name>
<dbReference type="SMART" id="SM00342">
    <property type="entry name" value="HTH_ARAC"/>
    <property type="match status" value="1"/>
</dbReference>
<dbReference type="InterPro" id="IPR018062">
    <property type="entry name" value="HTH_AraC-typ_CS"/>
</dbReference>
<dbReference type="AlphaFoldDB" id="A0A9X4KK58"/>
<evidence type="ECO:0000313" key="7">
    <source>
        <dbReference type="Proteomes" id="UP001153387"/>
    </source>
</evidence>
<keyword evidence="7" id="KW-1185">Reference proteome</keyword>
<evidence type="ECO:0000256" key="4">
    <source>
        <dbReference type="SAM" id="MobiDB-lite"/>
    </source>
</evidence>
<dbReference type="Pfam" id="PF02311">
    <property type="entry name" value="AraC_binding"/>
    <property type="match status" value="1"/>
</dbReference>
<dbReference type="SUPFAM" id="SSF51182">
    <property type="entry name" value="RmlC-like cupins"/>
    <property type="match status" value="1"/>
</dbReference>
<dbReference type="PROSITE" id="PS00041">
    <property type="entry name" value="HTH_ARAC_FAMILY_1"/>
    <property type="match status" value="1"/>
</dbReference>
<dbReference type="Gene3D" id="2.60.120.10">
    <property type="entry name" value="Jelly Rolls"/>
    <property type="match status" value="1"/>
</dbReference>
<dbReference type="PANTHER" id="PTHR46796">
    <property type="entry name" value="HTH-TYPE TRANSCRIPTIONAL ACTIVATOR RHAS-RELATED"/>
    <property type="match status" value="1"/>
</dbReference>
<dbReference type="InterPro" id="IPR014710">
    <property type="entry name" value="RmlC-like_jellyroll"/>
</dbReference>
<keyword evidence="3" id="KW-0804">Transcription</keyword>
<accession>A0A9X4KK58</accession>
<dbReference type="RefSeq" id="WP_277565612.1">
    <property type="nucleotide sequence ID" value="NZ_JAPDHZ010000003.1"/>
</dbReference>
<evidence type="ECO:0000256" key="2">
    <source>
        <dbReference type="ARBA" id="ARBA00023125"/>
    </source>
</evidence>
<keyword evidence="2" id="KW-0238">DNA-binding</keyword>
<protein>
    <submittedName>
        <fullName evidence="6">AraC family transcriptional regulator</fullName>
    </submittedName>
</protein>
<dbReference type="Pfam" id="PF12833">
    <property type="entry name" value="HTH_18"/>
    <property type="match status" value="1"/>
</dbReference>
<evidence type="ECO:0000256" key="3">
    <source>
        <dbReference type="ARBA" id="ARBA00023163"/>
    </source>
</evidence>
<dbReference type="SUPFAM" id="SSF46689">
    <property type="entry name" value="Homeodomain-like"/>
    <property type="match status" value="2"/>
</dbReference>
<feature type="region of interest" description="Disordered" evidence="4">
    <location>
        <begin position="1"/>
        <end position="22"/>
    </location>
</feature>
<dbReference type="Gene3D" id="1.10.10.60">
    <property type="entry name" value="Homeodomain-like"/>
    <property type="match status" value="1"/>
</dbReference>
<dbReference type="Proteomes" id="UP001153387">
    <property type="component" value="Unassembled WGS sequence"/>
</dbReference>
<evidence type="ECO:0000259" key="5">
    <source>
        <dbReference type="PROSITE" id="PS01124"/>
    </source>
</evidence>
<comment type="caution">
    <text evidence="6">The sequence shown here is derived from an EMBL/GenBank/DDBJ whole genome shotgun (WGS) entry which is preliminary data.</text>
</comment>
<dbReference type="GO" id="GO:0043565">
    <property type="term" value="F:sequence-specific DNA binding"/>
    <property type="evidence" value="ECO:0007669"/>
    <property type="project" value="InterPro"/>
</dbReference>
<dbReference type="EMBL" id="JAPDHZ010000003">
    <property type="protein sequence ID" value="MDG0791762.1"/>
    <property type="molecule type" value="Genomic_DNA"/>
</dbReference>
<dbReference type="InterPro" id="IPR003313">
    <property type="entry name" value="AraC-bd"/>
</dbReference>
<evidence type="ECO:0000256" key="1">
    <source>
        <dbReference type="ARBA" id="ARBA00023015"/>
    </source>
</evidence>
<keyword evidence="1" id="KW-0805">Transcription regulation</keyword>
<dbReference type="InterPro" id="IPR011051">
    <property type="entry name" value="RmlC_Cupin_sf"/>
</dbReference>
<evidence type="ECO:0000313" key="6">
    <source>
        <dbReference type="EMBL" id="MDG0791762.1"/>
    </source>
</evidence>
<sequence>MSGQAPNRTEAPQADRRNGEPPFAFARMKRRWDALDRLDLRFRWGGLGIRVLRCHLTSFAPGQVIAAHKHSEYEFHFIPKGKGTLVVGDATYPLQEGLFYLTGPDVVHEQISGPEEGMYELCLHCEILRVNDAGADAEWGDPLERREADECLAILQTMPAVPALDRYHGMNAFLDAYRAWEDQPVGFYTTLKQHIVQILLRAARAHAAPEAAGSIPARDMNDHRFRLAVQYIEDNAARPISLDEVAERVQVSPRQLQRIFRSEGGTAFRDWVEHVRLQRIAEELLSSSSPVEAIAAGHGYGNPNYLYPVFKHKFGMTPSAYRRLHGIRQPGAPEEEKDHHERKKS</sequence>
<feature type="domain" description="HTH araC/xylS-type" evidence="5">
    <location>
        <begin position="226"/>
        <end position="324"/>
    </location>
</feature>
<dbReference type="PROSITE" id="PS01124">
    <property type="entry name" value="HTH_ARAC_FAMILY_2"/>
    <property type="match status" value="1"/>
</dbReference>
<organism evidence="6 7">
    <name type="scientific">Cohnella ginsengisoli</name>
    <dbReference type="NCBI Taxonomy" id="425004"/>
    <lineage>
        <taxon>Bacteria</taxon>
        <taxon>Bacillati</taxon>
        <taxon>Bacillota</taxon>
        <taxon>Bacilli</taxon>
        <taxon>Bacillales</taxon>
        <taxon>Paenibacillaceae</taxon>
        <taxon>Cohnella</taxon>
    </lineage>
</organism>
<proteinExistence type="predicted"/>
<dbReference type="InterPro" id="IPR009057">
    <property type="entry name" value="Homeodomain-like_sf"/>
</dbReference>
<dbReference type="GO" id="GO:0003700">
    <property type="term" value="F:DNA-binding transcription factor activity"/>
    <property type="evidence" value="ECO:0007669"/>
    <property type="project" value="InterPro"/>
</dbReference>
<gene>
    <name evidence="6" type="ORF">OMP38_13475</name>
</gene>
<dbReference type="InterPro" id="IPR050204">
    <property type="entry name" value="AraC_XylS_family_regulators"/>
</dbReference>
<dbReference type="PANTHER" id="PTHR46796:SF12">
    <property type="entry name" value="HTH-TYPE DNA-BINDING TRANSCRIPTIONAL ACTIVATOR EUTR"/>
    <property type="match status" value="1"/>
</dbReference>
<reference evidence="6 7" key="1">
    <citation type="submission" date="2022-10" db="EMBL/GenBank/DDBJ databases">
        <title>Comparative genomic analysis of Cohnella hashimotonis sp. nov., isolated from the International Space Station.</title>
        <authorList>
            <person name="Simpson A."/>
            <person name="Venkateswaran K."/>
        </authorList>
    </citation>
    <scope>NUCLEOTIDE SEQUENCE [LARGE SCALE GENOMIC DNA]</scope>
    <source>
        <strain evidence="6 7">DSM 18997</strain>
    </source>
</reference>